<dbReference type="Proteomes" id="UP000677515">
    <property type="component" value="Plasmid pERA53"/>
</dbReference>
<evidence type="ECO:0000313" key="1">
    <source>
        <dbReference type="EMBL" id="BCQ37297.1"/>
    </source>
</evidence>
<dbReference type="Pfam" id="PF05016">
    <property type="entry name" value="ParE_toxin"/>
    <property type="match status" value="1"/>
</dbReference>
<geneLocation type="plasmid" evidence="1 2">
    <name>pERA53</name>
</geneLocation>
<proteinExistence type="predicted"/>
<dbReference type="EMBL" id="AP024330">
    <property type="protein sequence ID" value="BCQ37297.1"/>
    <property type="molecule type" value="Genomic_DNA"/>
</dbReference>
<gene>
    <name evidence="1" type="ORF">ERHA53_46400</name>
</gene>
<keyword evidence="1" id="KW-0614">Plasmid</keyword>
<sequence>MADVTIEYTGTARSTLLQLRNHLIACGVAPLPVIECIIDEFESKVSAFPVGCQLCPELLKIGSDRYRECNTQKDYRVLYSVDGFRIRAHAVLSQRQDIVQLLYQRLIEF</sequence>
<protein>
    <submittedName>
        <fullName evidence="1">Plasmid stabilization protein</fullName>
    </submittedName>
</protein>
<dbReference type="InterPro" id="IPR007712">
    <property type="entry name" value="RelE/ParE_toxin"/>
</dbReference>
<dbReference type="GeneID" id="99869049"/>
<keyword evidence="2" id="KW-1185">Reference proteome</keyword>
<accession>A0ABM7N748</accession>
<evidence type="ECO:0000313" key="2">
    <source>
        <dbReference type="Proteomes" id="UP000677515"/>
    </source>
</evidence>
<name>A0ABM7N748_ERWRD</name>
<reference evidence="1 2" key="1">
    <citation type="submission" date="2021-01" db="EMBL/GenBank/DDBJ databases">
        <title>Complete genome sequence of Erwinia rhapontici MAFF 311153.</title>
        <authorList>
            <person name="Morohoshi T."/>
            <person name="Someya N."/>
        </authorList>
    </citation>
    <scope>NUCLEOTIDE SEQUENCE [LARGE SCALE GENOMIC DNA]</scope>
    <source>
        <strain evidence="1 2">MAFF 311153</strain>
        <plasmid evidence="1 2">pERA53</plasmid>
    </source>
</reference>
<dbReference type="RefSeq" id="WP_212816246.1">
    <property type="nucleotide sequence ID" value="NZ_AP024330.1"/>
</dbReference>
<organism evidence="1 2">
    <name type="scientific">Erwinia rhapontici</name>
    <name type="common">Pectobacterium rhapontici</name>
    <dbReference type="NCBI Taxonomy" id="55212"/>
    <lineage>
        <taxon>Bacteria</taxon>
        <taxon>Pseudomonadati</taxon>
        <taxon>Pseudomonadota</taxon>
        <taxon>Gammaproteobacteria</taxon>
        <taxon>Enterobacterales</taxon>
        <taxon>Erwiniaceae</taxon>
        <taxon>Erwinia</taxon>
    </lineage>
</organism>